<dbReference type="AlphaFoldDB" id="A0A4C1VZC3"/>
<proteinExistence type="predicted"/>
<name>A0A4C1VZC3_EUMVA</name>
<organism evidence="2 3">
    <name type="scientific">Eumeta variegata</name>
    <name type="common">Bagworm moth</name>
    <name type="synonym">Eumeta japonica</name>
    <dbReference type="NCBI Taxonomy" id="151549"/>
    <lineage>
        <taxon>Eukaryota</taxon>
        <taxon>Metazoa</taxon>
        <taxon>Ecdysozoa</taxon>
        <taxon>Arthropoda</taxon>
        <taxon>Hexapoda</taxon>
        <taxon>Insecta</taxon>
        <taxon>Pterygota</taxon>
        <taxon>Neoptera</taxon>
        <taxon>Endopterygota</taxon>
        <taxon>Lepidoptera</taxon>
        <taxon>Glossata</taxon>
        <taxon>Ditrysia</taxon>
        <taxon>Tineoidea</taxon>
        <taxon>Psychidae</taxon>
        <taxon>Oiketicinae</taxon>
        <taxon>Eumeta</taxon>
    </lineage>
</organism>
<gene>
    <name evidence="2" type="ORF">EVAR_30496_1</name>
</gene>
<comment type="caution">
    <text evidence="2">The sequence shown here is derived from an EMBL/GenBank/DDBJ whole genome shotgun (WGS) entry which is preliminary data.</text>
</comment>
<protein>
    <submittedName>
        <fullName evidence="2">Uncharacterized protein</fullName>
    </submittedName>
</protein>
<evidence type="ECO:0000313" key="2">
    <source>
        <dbReference type="EMBL" id="GBP43662.1"/>
    </source>
</evidence>
<feature type="compositionally biased region" description="Gly residues" evidence="1">
    <location>
        <begin position="50"/>
        <end position="60"/>
    </location>
</feature>
<dbReference type="Proteomes" id="UP000299102">
    <property type="component" value="Unassembled WGS sequence"/>
</dbReference>
<sequence length="81" mass="8363">MNECGASGCRVPFGCCDLRCSTRVLFDMTSSGAGEDAVLKLGQFHSQTGWSGGGRRGAGAGRARSMLWGSGGDNEVSTSTR</sequence>
<keyword evidence="3" id="KW-1185">Reference proteome</keyword>
<accession>A0A4C1VZC3</accession>
<evidence type="ECO:0000256" key="1">
    <source>
        <dbReference type="SAM" id="MobiDB-lite"/>
    </source>
</evidence>
<reference evidence="2 3" key="1">
    <citation type="journal article" date="2019" name="Commun. Biol.">
        <title>The bagworm genome reveals a unique fibroin gene that provides high tensile strength.</title>
        <authorList>
            <person name="Kono N."/>
            <person name="Nakamura H."/>
            <person name="Ohtoshi R."/>
            <person name="Tomita M."/>
            <person name="Numata K."/>
            <person name="Arakawa K."/>
        </authorList>
    </citation>
    <scope>NUCLEOTIDE SEQUENCE [LARGE SCALE GENOMIC DNA]</scope>
</reference>
<dbReference type="EMBL" id="BGZK01000440">
    <property type="protein sequence ID" value="GBP43662.1"/>
    <property type="molecule type" value="Genomic_DNA"/>
</dbReference>
<evidence type="ECO:0000313" key="3">
    <source>
        <dbReference type="Proteomes" id="UP000299102"/>
    </source>
</evidence>
<feature type="region of interest" description="Disordered" evidence="1">
    <location>
        <begin position="49"/>
        <end position="81"/>
    </location>
</feature>